<comment type="caution">
    <text evidence="2">The sequence shown here is derived from an EMBL/GenBank/DDBJ whole genome shotgun (WGS) entry which is preliminary data.</text>
</comment>
<proteinExistence type="predicted"/>
<feature type="non-terminal residue" evidence="2">
    <location>
        <position position="1"/>
    </location>
</feature>
<sequence length="86" mass="9604">RAGRYLPRHLAGLRFRRPAGQLAGAETGGVHQDVPDRESHAAGQPERLRAGPGRRIRPQGAVLDRASDLRRTRRPHQESEEQVMLP</sequence>
<name>A0A699XMJ1_TANCI</name>
<reference evidence="2" key="1">
    <citation type="journal article" date="2019" name="Sci. Rep.">
        <title>Draft genome of Tanacetum cinerariifolium, the natural source of mosquito coil.</title>
        <authorList>
            <person name="Yamashiro T."/>
            <person name="Shiraishi A."/>
            <person name="Satake H."/>
            <person name="Nakayama K."/>
        </authorList>
    </citation>
    <scope>NUCLEOTIDE SEQUENCE</scope>
</reference>
<accession>A0A699XMJ1</accession>
<dbReference type="AlphaFoldDB" id="A0A699XMJ1"/>
<gene>
    <name evidence="2" type="ORF">Tci_930040</name>
</gene>
<feature type="compositionally biased region" description="Basic and acidic residues" evidence="1">
    <location>
        <begin position="65"/>
        <end position="79"/>
    </location>
</feature>
<evidence type="ECO:0000313" key="2">
    <source>
        <dbReference type="EMBL" id="GFD58071.1"/>
    </source>
</evidence>
<feature type="non-terminal residue" evidence="2">
    <location>
        <position position="86"/>
    </location>
</feature>
<evidence type="ECO:0000256" key="1">
    <source>
        <dbReference type="SAM" id="MobiDB-lite"/>
    </source>
</evidence>
<organism evidence="2">
    <name type="scientific">Tanacetum cinerariifolium</name>
    <name type="common">Dalmatian daisy</name>
    <name type="synonym">Chrysanthemum cinerariifolium</name>
    <dbReference type="NCBI Taxonomy" id="118510"/>
    <lineage>
        <taxon>Eukaryota</taxon>
        <taxon>Viridiplantae</taxon>
        <taxon>Streptophyta</taxon>
        <taxon>Embryophyta</taxon>
        <taxon>Tracheophyta</taxon>
        <taxon>Spermatophyta</taxon>
        <taxon>Magnoliopsida</taxon>
        <taxon>eudicotyledons</taxon>
        <taxon>Gunneridae</taxon>
        <taxon>Pentapetalae</taxon>
        <taxon>asterids</taxon>
        <taxon>campanulids</taxon>
        <taxon>Asterales</taxon>
        <taxon>Asteraceae</taxon>
        <taxon>Asteroideae</taxon>
        <taxon>Anthemideae</taxon>
        <taxon>Anthemidinae</taxon>
        <taxon>Tanacetum</taxon>
    </lineage>
</organism>
<protein>
    <submittedName>
        <fullName evidence="2">Uncharacterized protein</fullName>
    </submittedName>
</protein>
<feature type="region of interest" description="Disordered" evidence="1">
    <location>
        <begin position="17"/>
        <end position="86"/>
    </location>
</feature>
<dbReference type="EMBL" id="BKCJ011848366">
    <property type="protein sequence ID" value="GFD58071.1"/>
    <property type="molecule type" value="Genomic_DNA"/>
</dbReference>